<evidence type="ECO:0000256" key="1">
    <source>
        <dbReference type="ARBA" id="ARBA00023015"/>
    </source>
</evidence>
<gene>
    <name evidence="6" type="ORF">BIV24_27570</name>
</gene>
<dbReference type="InterPro" id="IPR010982">
    <property type="entry name" value="Lambda_DNA-bd_dom_sf"/>
</dbReference>
<dbReference type="AlphaFoldDB" id="A0A1S2NX71"/>
<evidence type="ECO:0000256" key="3">
    <source>
        <dbReference type="ARBA" id="ARBA00023163"/>
    </source>
</evidence>
<dbReference type="InterPro" id="IPR046335">
    <property type="entry name" value="LacI/GalR-like_sensor"/>
</dbReference>
<keyword evidence="7" id="KW-1185">Reference proteome</keyword>
<feature type="region of interest" description="Disordered" evidence="4">
    <location>
        <begin position="1"/>
        <end position="32"/>
    </location>
</feature>
<dbReference type="Gene3D" id="1.10.260.40">
    <property type="entry name" value="lambda repressor-like DNA-binding domains"/>
    <property type="match status" value="1"/>
</dbReference>
<dbReference type="InterPro" id="IPR000843">
    <property type="entry name" value="HTH_LacI"/>
</dbReference>
<keyword evidence="2" id="KW-0238">DNA-binding</keyword>
<dbReference type="Gene3D" id="3.40.50.2300">
    <property type="match status" value="2"/>
</dbReference>
<dbReference type="GO" id="GO:0000976">
    <property type="term" value="F:transcription cis-regulatory region binding"/>
    <property type="evidence" value="ECO:0007669"/>
    <property type="project" value="TreeGrafter"/>
</dbReference>
<evidence type="ECO:0000313" key="6">
    <source>
        <dbReference type="EMBL" id="OIJ85826.1"/>
    </source>
</evidence>
<dbReference type="PANTHER" id="PTHR30146:SF153">
    <property type="entry name" value="LACTOSE OPERON REPRESSOR"/>
    <property type="match status" value="1"/>
</dbReference>
<reference evidence="6 7" key="1">
    <citation type="submission" date="2016-10" db="EMBL/GenBank/DDBJ databases">
        <title>Genome sequence of Streptomyces sp. MUSC 93.</title>
        <authorList>
            <person name="Lee L.-H."/>
            <person name="Ser H.-L."/>
            <person name="Law J.W.-F."/>
        </authorList>
    </citation>
    <scope>NUCLEOTIDE SEQUENCE [LARGE SCALE GENOMIC DNA]</scope>
    <source>
        <strain evidence="6 7">MUSC 93</strain>
    </source>
</reference>
<feature type="compositionally biased region" description="Low complexity" evidence="4">
    <location>
        <begin position="10"/>
        <end position="21"/>
    </location>
</feature>
<feature type="domain" description="HTH lacI-type" evidence="5">
    <location>
        <begin position="31"/>
        <end position="83"/>
    </location>
</feature>
<keyword evidence="1" id="KW-0805">Transcription regulation</keyword>
<dbReference type="GO" id="GO:0003700">
    <property type="term" value="F:DNA-binding transcription factor activity"/>
    <property type="evidence" value="ECO:0007669"/>
    <property type="project" value="TreeGrafter"/>
</dbReference>
<dbReference type="Pfam" id="PF00356">
    <property type="entry name" value="LacI"/>
    <property type="match status" value="1"/>
</dbReference>
<protein>
    <recommendedName>
        <fullName evidence="5">HTH lacI-type domain-containing protein</fullName>
    </recommendedName>
</protein>
<evidence type="ECO:0000313" key="7">
    <source>
        <dbReference type="Proteomes" id="UP000179935"/>
    </source>
</evidence>
<evidence type="ECO:0000259" key="5">
    <source>
        <dbReference type="PROSITE" id="PS50932"/>
    </source>
</evidence>
<keyword evidence="3" id="KW-0804">Transcription</keyword>
<dbReference type="PROSITE" id="PS00356">
    <property type="entry name" value="HTH_LACI_1"/>
    <property type="match status" value="1"/>
</dbReference>
<dbReference type="Pfam" id="PF13377">
    <property type="entry name" value="Peripla_BP_3"/>
    <property type="match status" value="1"/>
</dbReference>
<dbReference type="CDD" id="cd01392">
    <property type="entry name" value="HTH_LacI"/>
    <property type="match status" value="1"/>
</dbReference>
<comment type="caution">
    <text evidence="6">The sequence shown here is derived from an EMBL/GenBank/DDBJ whole genome shotgun (WGS) entry which is preliminary data.</text>
</comment>
<dbReference type="RefSeq" id="WP_071369179.1">
    <property type="nucleotide sequence ID" value="NZ_MLYP01000083.1"/>
</dbReference>
<dbReference type="SUPFAM" id="SSF47413">
    <property type="entry name" value="lambda repressor-like DNA-binding domains"/>
    <property type="match status" value="1"/>
</dbReference>
<proteinExistence type="predicted"/>
<accession>A0A1S2NX71</accession>
<dbReference type="Proteomes" id="UP000179935">
    <property type="component" value="Unassembled WGS sequence"/>
</dbReference>
<dbReference type="PANTHER" id="PTHR30146">
    <property type="entry name" value="LACI-RELATED TRANSCRIPTIONAL REPRESSOR"/>
    <property type="match status" value="1"/>
</dbReference>
<name>A0A1S2NX71_9ACTN</name>
<organism evidence="6 7">
    <name type="scientific">Streptomyces colonosanans</name>
    <dbReference type="NCBI Taxonomy" id="1428652"/>
    <lineage>
        <taxon>Bacteria</taxon>
        <taxon>Bacillati</taxon>
        <taxon>Actinomycetota</taxon>
        <taxon>Actinomycetes</taxon>
        <taxon>Kitasatosporales</taxon>
        <taxon>Streptomycetaceae</taxon>
        <taxon>Streptomyces</taxon>
    </lineage>
</organism>
<dbReference type="SMART" id="SM00354">
    <property type="entry name" value="HTH_LACI"/>
    <property type="match status" value="1"/>
</dbReference>
<sequence length="362" mass="38430">MSDVTEPTGRAVSREAAAASRTPGAPKGGGLREVARRAGVSVTTASHALNGVGRVGAETRERVLAVAAEIGYRANPNARGLRGARTGLLGLTHRTAVEGGITDIEYFVKIVNAATWTAMAHDYSLVLVPPSLDGRPFDSLPLDGTIVIDPLTDDPLLTRLSGMGVPVVTTGRDLSRKDAFPWVDNELSTCAVAALDHLAATGARRIGLLTGSTGQSYDEDAAAAYLEWCERTGRPVLMDRAESGTDSTAAAHRLLTRPDRPDAVYVVMEKFGFATLAVCRELGLRVPDDVQIVVGADGEFARSARPELTALDLAPEEIGRQAAELLIDVIRQPPPAGTRPEHRLVPAKLLPRASTRLVAEER</sequence>
<evidence type="ECO:0000256" key="4">
    <source>
        <dbReference type="SAM" id="MobiDB-lite"/>
    </source>
</evidence>
<dbReference type="SUPFAM" id="SSF53822">
    <property type="entry name" value="Periplasmic binding protein-like I"/>
    <property type="match status" value="1"/>
</dbReference>
<evidence type="ECO:0000256" key="2">
    <source>
        <dbReference type="ARBA" id="ARBA00023125"/>
    </source>
</evidence>
<dbReference type="InterPro" id="IPR028082">
    <property type="entry name" value="Peripla_BP_I"/>
</dbReference>
<dbReference type="STRING" id="1428652.BIV24_27570"/>
<dbReference type="PROSITE" id="PS50932">
    <property type="entry name" value="HTH_LACI_2"/>
    <property type="match status" value="1"/>
</dbReference>
<dbReference type="EMBL" id="MLYP01000083">
    <property type="protein sequence ID" value="OIJ85826.1"/>
    <property type="molecule type" value="Genomic_DNA"/>
</dbReference>